<dbReference type="InterPro" id="IPR043917">
    <property type="entry name" value="DUF5753"/>
</dbReference>
<proteinExistence type="predicted"/>
<dbReference type="PROSITE" id="PS50943">
    <property type="entry name" value="HTH_CROC1"/>
    <property type="match status" value="1"/>
</dbReference>
<dbReference type="RefSeq" id="WP_229679999.1">
    <property type="nucleotide sequence ID" value="NZ_BMMT01000005.1"/>
</dbReference>
<evidence type="ECO:0000259" key="1">
    <source>
        <dbReference type="PROSITE" id="PS50943"/>
    </source>
</evidence>
<sequence>MDLIEPDNQDQGRKRLAESLRELRKAAGLSGERLAARASMSQSKISRIESGKALPTVVDVERLLKALDVPTEAANELLALARTANVDYSSWRSYARVGLWRKQAELKALAESSFVVRQFLPAIPSALIQTPEYARAVLTPSVQGNPARDVDRAVRARLDSQEVLRDESRRFHFLLTEQAIRWQRAEPDVMASQLRHMVGLADQPNLDLAIIPSGVTVSATPFNVFVTYDDRLVIVELFSGEVALREPQDVAYHLNLFEYFRDRAVSGDVAKVLLESVADEFTQQRA</sequence>
<dbReference type="Gene3D" id="1.10.260.40">
    <property type="entry name" value="lambda repressor-like DNA-binding domains"/>
    <property type="match status" value="1"/>
</dbReference>
<dbReference type="Pfam" id="PF13560">
    <property type="entry name" value="HTH_31"/>
    <property type="match status" value="1"/>
</dbReference>
<dbReference type="EMBL" id="BMMT01000005">
    <property type="protein sequence ID" value="GGI83404.1"/>
    <property type="molecule type" value="Genomic_DNA"/>
</dbReference>
<evidence type="ECO:0000313" key="3">
    <source>
        <dbReference type="Proteomes" id="UP000597989"/>
    </source>
</evidence>
<dbReference type="InterPro" id="IPR010982">
    <property type="entry name" value="Lambda_DNA-bd_dom_sf"/>
</dbReference>
<dbReference type="AlphaFoldDB" id="A0A917NAG4"/>
<dbReference type="CDD" id="cd00093">
    <property type="entry name" value="HTH_XRE"/>
    <property type="match status" value="1"/>
</dbReference>
<dbReference type="Proteomes" id="UP000597989">
    <property type="component" value="Unassembled WGS sequence"/>
</dbReference>
<dbReference type="InterPro" id="IPR001387">
    <property type="entry name" value="Cro/C1-type_HTH"/>
</dbReference>
<reference evidence="2 3" key="1">
    <citation type="journal article" date="2014" name="Int. J. Syst. Evol. Microbiol.">
        <title>Complete genome sequence of Corynebacterium casei LMG S-19264T (=DSM 44701T), isolated from a smear-ripened cheese.</title>
        <authorList>
            <consortium name="US DOE Joint Genome Institute (JGI-PGF)"/>
            <person name="Walter F."/>
            <person name="Albersmeier A."/>
            <person name="Kalinowski J."/>
            <person name="Ruckert C."/>
        </authorList>
    </citation>
    <scope>NUCLEOTIDE SEQUENCE [LARGE SCALE GENOMIC DNA]</scope>
    <source>
        <strain evidence="2 3">CGMCC 4.7206</strain>
    </source>
</reference>
<dbReference type="SUPFAM" id="SSF47413">
    <property type="entry name" value="lambda repressor-like DNA-binding domains"/>
    <property type="match status" value="1"/>
</dbReference>
<gene>
    <name evidence="2" type="ORF">GCM10011581_20810</name>
</gene>
<accession>A0A917NAG4</accession>
<comment type="caution">
    <text evidence="2">The sequence shown here is derived from an EMBL/GenBank/DDBJ whole genome shotgun (WGS) entry which is preliminary data.</text>
</comment>
<dbReference type="SMART" id="SM00530">
    <property type="entry name" value="HTH_XRE"/>
    <property type="match status" value="1"/>
</dbReference>
<organism evidence="2 3">
    <name type="scientific">Saccharopolyspora thermophila</name>
    <dbReference type="NCBI Taxonomy" id="89367"/>
    <lineage>
        <taxon>Bacteria</taxon>
        <taxon>Bacillati</taxon>
        <taxon>Actinomycetota</taxon>
        <taxon>Actinomycetes</taxon>
        <taxon>Pseudonocardiales</taxon>
        <taxon>Pseudonocardiaceae</taxon>
        <taxon>Saccharopolyspora</taxon>
    </lineage>
</organism>
<evidence type="ECO:0000313" key="2">
    <source>
        <dbReference type="EMBL" id="GGI83404.1"/>
    </source>
</evidence>
<name>A0A917NAG4_9PSEU</name>
<dbReference type="Pfam" id="PF19054">
    <property type="entry name" value="DUF5753"/>
    <property type="match status" value="1"/>
</dbReference>
<protein>
    <submittedName>
        <fullName evidence="2">Transcriptional regulator</fullName>
    </submittedName>
</protein>
<dbReference type="GO" id="GO:0003677">
    <property type="term" value="F:DNA binding"/>
    <property type="evidence" value="ECO:0007669"/>
    <property type="project" value="InterPro"/>
</dbReference>
<feature type="domain" description="HTH cro/C1-type" evidence="1">
    <location>
        <begin position="20"/>
        <end position="74"/>
    </location>
</feature>